<dbReference type="PANTHER" id="PTHR31973:SF166">
    <property type="entry name" value="OS10G0104700 PROTEIN"/>
    <property type="match status" value="1"/>
</dbReference>
<dbReference type="Proteomes" id="UP000264353">
    <property type="component" value="Chromosome A6"/>
</dbReference>
<dbReference type="Pfam" id="PF00564">
    <property type="entry name" value="PB1"/>
    <property type="match status" value="1"/>
</dbReference>
<dbReference type="InterPro" id="IPR018289">
    <property type="entry name" value="MULE_transposase_dom"/>
</dbReference>
<evidence type="ECO:0000313" key="4">
    <source>
        <dbReference type="Proteomes" id="UP000264353"/>
    </source>
</evidence>
<name>A0A397Z243_BRACM</name>
<dbReference type="EMBL" id="CM010633">
    <property type="protein sequence ID" value="RID59749.1"/>
    <property type="molecule type" value="Genomic_DNA"/>
</dbReference>
<proteinExistence type="predicted"/>
<feature type="compositionally biased region" description="Polar residues" evidence="1">
    <location>
        <begin position="667"/>
        <end position="677"/>
    </location>
</feature>
<dbReference type="InterPro" id="IPR004332">
    <property type="entry name" value="Transposase_MuDR"/>
</dbReference>
<evidence type="ECO:0000313" key="3">
    <source>
        <dbReference type="EMBL" id="RID59749.1"/>
    </source>
</evidence>
<reference evidence="3 4" key="1">
    <citation type="submission" date="2018-06" db="EMBL/GenBank/DDBJ databases">
        <title>WGS assembly of Brassica rapa FPsc.</title>
        <authorList>
            <person name="Bowman J."/>
            <person name="Kohchi T."/>
            <person name="Yamato K."/>
            <person name="Jenkins J."/>
            <person name="Shu S."/>
            <person name="Ishizaki K."/>
            <person name="Yamaoka S."/>
            <person name="Nishihama R."/>
            <person name="Nakamura Y."/>
            <person name="Berger F."/>
            <person name="Adam C."/>
            <person name="Aki S."/>
            <person name="Althoff F."/>
            <person name="Araki T."/>
            <person name="Arteaga-Vazquez M."/>
            <person name="Balasubrmanian S."/>
            <person name="Bauer D."/>
            <person name="Boehm C."/>
            <person name="Briginshaw L."/>
            <person name="Caballero-Perez J."/>
            <person name="Catarino B."/>
            <person name="Chen F."/>
            <person name="Chiyoda S."/>
            <person name="Chovatia M."/>
            <person name="Davies K."/>
            <person name="Delmans M."/>
            <person name="Demura T."/>
            <person name="Dierschke T."/>
            <person name="Dolan L."/>
            <person name="Dorantes-Acosta A."/>
            <person name="Eklund D."/>
            <person name="Florent S."/>
            <person name="Flores-Sandoval E."/>
            <person name="Fujiyama A."/>
            <person name="Fukuzawa H."/>
            <person name="Galik B."/>
            <person name="Grimanelli D."/>
            <person name="Grimwood J."/>
            <person name="Grossniklaus U."/>
            <person name="Hamada T."/>
            <person name="Haseloff J."/>
            <person name="Hetherington A."/>
            <person name="Higo A."/>
            <person name="Hirakawa Y."/>
            <person name="Hundley H."/>
            <person name="Ikeda Y."/>
            <person name="Inoue K."/>
            <person name="Inoue S."/>
            <person name="Ishida S."/>
            <person name="Jia Q."/>
            <person name="Kakita M."/>
            <person name="Kanazawa T."/>
            <person name="Kawai Y."/>
            <person name="Kawashima T."/>
            <person name="Kennedy M."/>
            <person name="Kinose K."/>
            <person name="Kinoshita T."/>
            <person name="Kohara Y."/>
            <person name="Koide E."/>
            <person name="Komatsu K."/>
            <person name="Kopischke S."/>
            <person name="Kubo M."/>
            <person name="Kyozuka J."/>
            <person name="Lagercrantz U."/>
            <person name="Lin S."/>
            <person name="Lindquist E."/>
            <person name="Lipzen A."/>
            <person name="Lu C."/>
            <person name="Luna E."/>
            <person name="Martienssen R."/>
            <person name="Minamino N."/>
            <person name="Mizutani M."/>
            <person name="Mizutani M."/>
            <person name="Mochizuki N."/>
            <person name="Monte I."/>
            <person name="Mosher R."/>
            <person name="Nagasaki H."/>
            <person name="Nakagami H."/>
            <person name="Naramoto S."/>
            <person name="Nishitani K."/>
            <person name="Ohtani M."/>
            <person name="Okamoto T."/>
            <person name="Okumura M."/>
            <person name="Phillips J."/>
            <person name="Pollak B."/>
            <person name="Reinders A."/>
            <person name="Roevekamp M."/>
            <person name="Sano R."/>
            <person name="Sawa S."/>
            <person name="Schmid M."/>
            <person name="Shirakawa M."/>
            <person name="Solano R."/>
            <person name="Spunde A."/>
            <person name="Suetsugu N."/>
            <person name="Sugano S."/>
            <person name="Sugiyama A."/>
            <person name="Sun R."/>
            <person name="Suzuki Y."/>
            <person name="Takenaka M."/>
            <person name="Takezawa D."/>
            <person name="Tomogane H."/>
            <person name="Tsuzuki M."/>
            <person name="Ueda T."/>
            <person name="Umeda M."/>
            <person name="Ward J."/>
            <person name="Watanabe Y."/>
            <person name="Yazaki K."/>
            <person name="Yokoyama R."/>
            <person name="Yoshitake Y."/>
            <person name="Yotsui I."/>
            <person name="Zachgo S."/>
            <person name="Schmutz J."/>
        </authorList>
    </citation>
    <scope>NUCLEOTIDE SEQUENCE [LARGE SCALE GENOMIC DNA]</scope>
    <source>
        <strain evidence="4">cv. B-3</strain>
    </source>
</reference>
<feature type="region of interest" description="Disordered" evidence="1">
    <location>
        <begin position="620"/>
        <end position="642"/>
    </location>
</feature>
<dbReference type="SUPFAM" id="SSF54277">
    <property type="entry name" value="CAD &amp; PB1 domains"/>
    <property type="match status" value="1"/>
</dbReference>
<evidence type="ECO:0000256" key="1">
    <source>
        <dbReference type="SAM" id="MobiDB-lite"/>
    </source>
</evidence>
<dbReference type="AlphaFoldDB" id="A0A397Z243"/>
<gene>
    <name evidence="3" type="ORF">BRARA_F02960</name>
</gene>
<dbReference type="SMART" id="SM00666">
    <property type="entry name" value="PB1"/>
    <property type="match status" value="1"/>
</dbReference>
<protein>
    <recommendedName>
        <fullName evidence="2">PB1 domain-containing protein</fullName>
    </recommendedName>
</protein>
<sequence length="677" mass="76226">MATKKVIAICQAGGQFVTNKDGLLVYTNGDAYAIDIDHDTSLSDFRSELAENFGFGWETMTLKYFLPGNRKTLITISKDKDFKRMVSFSVDAPNVEVFVLPEESKAMTVSNMPASRSSRTTASEAVVPVVSAGDVVMGDDDNDDDITTNDFQIDMGAVMPDITSPLPCDFLLTDEKQHIKPAQQWENTITGVDQRFSSFAEFRDALHKYSIAHGFTYKYKKNDSHRVSVKCKAQGCPWRIAASRLSTTQLICIKRMNPRHTCERAVVKAGYRAARGWVGSIIKEKLKASPDYKPKDIAEDIKREYGIQLNYSQAWRAKEIAREQLQGSYKEAYTQLPFLCEKIKETNPGSVATFVTKEDSSFHRLFISFYASISGFRQGSRPLLFLDSVVLNSKYQGVVLVATAPDAEDGAFPVAFAVADTESEENWVWFLENLKLALADSRRITFVADFQNGLKNALPLVFGEEHHHHAYCLRRLAEKLNTDLKAQFSHEARRFMLNDFYAAAYATRSEGYYSSLENIKNISPDACAWVVESEPHRWANALFEGERYNHMNSTFGLDFYSWVSEAHDHAVAVIECIEKSPYEYCSRYLTSESYRLMYAESINPVPNGGLMAEEQPVEGVVSVTPPPTRRTPGRPKSKQVEPVDMIKRQLQCSNCKGLGHNKKTCKAGSQVQTERQD</sequence>
<dbReference type="Pfam" id="PF03108">
    <property type="entry name" value="DBD_Tnp_Mut"/>
    <property type="match status" value="1"/>
</dbReference>
<feature type="region of interest" description="Disordered" evidence="1">
    <location>
        <begin position="657"/>
        <end position="677"/>
    </location>
</feature>
<organism evidence="3 4">
    <name type="scientific">Brassica campestris</name>
    <name type="common">Field mustard</name>
    <dbReference type="NCBI Taxonomy" id="3711"/>
    <lineage>
        <taxon>Eukaryota</taxon>
        <taxon>Viridiplantae</taxon>
        <taxon>Streptophyta</taxon>
        <taxon>Embryophyta</taxon>
        <taxon>Tracheophyta</taxon>
        <taxon>Spermatophyta</taxon>
        <taxon>Magnoliopsida</taxon>
        <taxon>eudicotyledons</taxon>
        <taxon>Gunneridae</taxon>
        <taxon>Pentapetalae</taxon>
        <taxon>rosids</taxon>
        <taxon>malvids</taxon>
        <taxon>Brassicales</taxon>
        <taxon>Brassicaceae</taxon>
        <taxon>Brassiceae</taxon>
        <taxon>Brassica</taxon>
    </lineage>
</organism>
<dbReference type="Pfam" id="PF10551">
    <property type="entry name" value="MULE"/>
    <property type="match status" value="1"/>
</dbReference>
<feature type="domain" description="PB1" evidence="2">
    <location>
        <begin position="19"/>
        <end position="100"/>
    </location>
</feature>
<dbReference type="PANTHER" id="PTHR31973">
    <property type="entry name" value="POLYPROTEIN, PUTATIVE-RELATED"/>
    <property type="match status" value="1"/>
</dbReference>
<evidence type="ECO:0000259" key="2">
    <source>
        <dbReference type="SMART" id="SM00666"/>
    </source>
</evidence>
<dbReference type="InterPro" id="IPR000270">
    <property type="entry name" value="PB1_dom"/>
</dbReference>
<accession>A0A397Z243</accession>